<name>A0A9D4G6X6_DREPO</name>
<evidence type="ECO:0000313" key="1">
    <source>
        <dbReference type="EMBL" id="KAH3809848.1"/>
    </source>
</evidence>
<gene>
    <name evidence="1" type="ORF">DPMN_138228</name>
</gene>
<protein>
    <submittedName>
        <fullName evidence="1">Uncharacterized protein</fullName>
    </submittedName>
</protein>
<dbReference type="AlphaFoldDB" id="A0A9D4G6X6"/>
<dbReference type="EMBL" id="JAIWYP010000006">
    <property type="protein sequence ID" value="KAH3809848.1"/>
    <property type="molecule type" value="Genomic_DNA"/>
</dbReference>
<sequence>MESEIVQSRNSASEQSCRLIIVATNVGDEGAKSKRRIYRTIGCERSSSIF</sequence>
<reference evidence="1" key="2">
    <citation type="submission" date="2020-11" db="EMBL/GenBank/DDBJ databases">
        <authorList>
            <person name="McCartney M.A."/>
            <person name="Auch B."/>
            <person name="Kono T."/>
            <person name="Mallez S."/>
            <person name="Becker A."/>
            <person name="Gohl D.M."/>
            <person name="Silverstein K.A.T."/>
            <person name="Koren S."/>
            <person name="Bechman K.B."/>
            <person name="Herman A."/>
            <person name="Abrahante J.E."/>
            <person name="Garbe J."/>
        </authorList>
    </citation>
    <scope>NUCLEOTIDE SEQUENCE</scope>
    <source>
        <strain evidence="1">Duluth1</strain>
        <tissue evidence="1">Whole animal</tissue>
    </source>
</reference>
<dbReference type="Proteomes" id="UP000828390">
    <property type="component" value="Unassembled WGS sequence"/>
</dbReference>
<comment type="caution">
    <text evidence="1">The sequence shown here is derived from an EMBL/GenBank/DDBJ whole genome shotgun (WGS) entry which is preliminary data.</text>
</comment>
<accession>A0A9D4G6X6</accession>
<reference evidence="1" key="1">
    <citation type="journal article" date="2019" name="bioRxiv">
        <title>The Genome of the Zebra Mussel, Dreissena polymorpha: A Resource for Invasive Species Research.</title>
        <authorList>
            <person name="McCartney M.A."/>
            <person name="Auch B."/>
            <person name="Kono T."/>
            <person name="Mallez S."/>
            <person name="Zhang Y."/>
            <person name="Obille A."/>
            <person name="Becker A."/>
            <person name="Abrahante J.E."/>
            <person name="Garbe J."/>
            <person name="Badalamenti J.P."/>
            <person name="Herman A."/>
            <person name="Mangelson H."/>
            <person name="Liachko I."/>
            <person name="Sullivan S."/>
            <person name="Sone E.D."/>
            <person name="Koren S."/>
            <person name="Silverstein K.A.T."/>
            <person name="Beckman K.B."/>
            <person name="Gohl D.M."/>
        </authorList>
    </citation>
    <scope>NUCLEOTIDE SEQUENCE</scope>
    <source>
        <strain evidence="1">Duluth1</strain>
        <tissue evidence="1">Whole animal</tissue>
    </source>
</reference>
<proteinExistence type="predicted"/>
<keyword evidence="2" id="KW-1185">Reference proteome</keyword>
<evidence type="ECO:0000313" key="2">
    <source>
        <dbReference type="Proteomes" id="UP000828390"/>
    </source>
</evidence>
<organism evidence="1 2">
    <name type="scientific">Dreissena polymorpha</name>
    <name type="common">Zebra mussel</name>
    <name type="synonym">Mytilus polymorpha</name>
    <dbReference type="NCBI Taxonomy" id="45954"/>
    <lineage>
        <taxon>Eukaryota</taxon>
        <taxon>Metazoa</taxon>
        <taxon>Spiralia</taxon>
        <taxon>Lophotrochozoa</taxon>
        <taxon>Mollusca</taxon>
        <taxon>Bivalvia</taxon>
        <taxon>Autobranchia</taxon>
        <taxon>Heteroconchia</taxon>
        <taxon>Euheterodonta</taxon>
        <taxon>Imparidentia</taxon>
        <taxon>Neoheterodontei</taxon>
        <taxon>Myida</taxon>
        <taxon>Dreissenoidea</taxon>
        <taxon>Dreissenidae</taxon>
        <taxon>Dreissena</taxon>
    </lineage>
</organism>